<dbReference type="OrthoDB" id="9765957at2"/>
<sequence>MLRHLATHIVLLALAAAGPVACAGSGDSPADAGSVASGSGGAAASGGHTSGGGATGGGGDGGTGGSASESGGAGAGEAGTGGAGEAGTGGAGEAGTGGAGDGGAGAGEAGTGGAGDGGAGGAGAGCPGTGGITYTLAKVASPTAEQQSAYDKITSAMDEALSYYNCQTSIEKRLSVSYVPSVATADGNVNGSIRFGATSSMNYITAMHEIGHTLGVGSREFGALVVDGVFTGEAATRQLRAITGNESDVVHADTQHFWPYGLNYTTEVKTTDDLVNHCKIVVAIREDIGF</sequence>
<feature type="chain" id="PRO_5002738534" evidence="2">
    <location>
        <begin position="24"/>
        <end position="290"/>
    </location>
</feature>
<dbReference type="KEGG" id="scl:sce5172"/>
<reference evidence="3 4" key="1">
    <citation type="journal article" date="2007" name="Nat. Biotechnol.">
        <title>Complete genome sequence of the myxobacterium Sorangium cellulosum.</title>
        <authorList>
            <person name="Schneiker S."/>
            <person name="Perlova O."/>
            <person name="Kaiser O."/>
            <person name="Gerth K."/>
            <person name="Alici A."/>
            <person name="Altmeyer M.O."/>
            <person name="Bartels D."/>
            <person name="Bekel T."/>
            <person name="Beyer S."/>
            <person name="Bode E."/>
            <person name="Bode H.B."/>
            <person name="Bolten C.J."/>
            <person name="Choudhuri J.V."/>
            <person name="Doss S."/>
            <person name="Elnakady Y.A."/>
            <person name="Frank B."/>
            <person name="Gaigalat L."/>
            <person name="Goesmann A."/>
            <person name="Groeger C."/>
            <person name="Gross F."/>
            <person name="Jelsbak L."/>
            <person name="Jelsbak L."/>
            <person name="Kalinowski J."/>
            <person name="Kegler C."/>
            <person name="Knauber T."/>
            <person name="Konietzny S."/>
            <person name="Kopp M."/>
            <person name="Krause L."/>
            <person name="Krug D."/>
            <person name="Linke B."/>
            <person name="Mahmud T."/>
            <person name="Martinez-Arias R."/>
            <person name="McHardy A.C."/>
            <person name="Merai M."/>
            <person name="Meyer F."/>
            <person name="Mormann S."/>
            <person name="Munoz-Dorado J."/>
            <person name="Perez J."/>
            <person name="Pradella S."/>
            <person name="Rachid S."/>
            <person name="Raddatz G."/>
            <person name="Rosenau F."/>
            <person name="Rueckert C."/>
            <person name="Sasse F."/>
            <person name="Scharfe M."/>
            <person name="Schuster S.C."/>
            <person name="Suen G."/>
            <person name="Treuner-Lange A."/>
            <person name="Velicer G.J."/>
            <person name="Vorholter F.-J."/>
            <person name="Weissman K.J."/>
            <person name="Welch R.D."/>
            <person name="Wenzel S.C."/>
            <person name="Whitworth D.E."/>
            <person name="Wilhelm S."/>
            <person name="Wittmann C."/>
            <person name="Bloecker H."/>
            <person name="Puehler A."/>
            <person name="Mueller R."/>
        </authorList>
    </citation>
    <scope>NUCLEOTIDE SEQUENCE [LARGE SCALE GENOMIC DNA]</scope>
    <source>
        <strain evidence="4">So ce56</strain>
    </source>
</reference>
<dbReference type="AlphaFoldDB" id="A9FRW4"/>
<gene>
    <name evidence="3" type="ordered locus">sce5172</name>
</gene>
<feature type="signal peptide" evidence="2">
    <location>
        <begin position="1"/>
        <end position="23"/>
    </location>
</feature>
<evidence type="ECO:0000313" key="3">
    <source>
        <dbReference type="EMBL" id="CAN95335.1"/>
    </source>
</evidence>
<dbReference type="eggNOG" id="COG1082">
    <property type="taxonomic scope" value="Bacteria"/>
</dbReference>
<evidence type="ECO:0000313" key="4">
    <source>
        <dbReference type="Proteomes" id="UP000002139"/>
    </source>
</evidence>
<dbReference type="STRING" id="448385.sce5172"/>
<proteinExistence type="predicted"/>
<accession>A9FRW4</accession>
<dbReference type="Proteomes" id="UP000002139">
    <property type="component" value="Chromosome"/>
</dbReference>
<keyword evidence="4" id="KW-1185">Reference proteome</keyword>
<keyword evidence="2" id="KW-0732">Signal</keyword>
<name>A9FRW4_SORC5</name>
<organism evidence="3 4">
    <name type="scientific">Sorangium cellulosum (strain So ce56)</name>
    <name type="common">Polyangium cellulosum (strain So ce56)</name>
    <dbReference type="NCBI Taxonomy" id="448385"/>
    <lineage>
        <taxon>Bacteria</taxon>
        <taxon>Pseudomonadati</taxon>
        <taxon>Myxococcota</taxon>
        <taxon>Polyangia</taxon>
        <taxon>Polyangiales</taxon>
        <taxon>Polyangiaceae</taxon>
        <taxon>Sorangium</taxon>
    </lineage>
</organism>
<feature type="compositionally biased region" description="Low complexity" evidence="1">
    <location>
        <begin position="23"/>
        <end position="37"/>
    </location>
</feature>
<dbReference type="HOGENOM" id="CLU_959431_0_0_7"/>
<dbReference type="BioCyc" id="SCEL448385:SCE_RS49165-MONOMER"/>
<evidence type="ECO:0000256" key="1">
    <source>
        <dbReference type="SAM" id="MobiDB-lite"/>
    </source>
</evidence>
<protein>
    <submittedName>
        <fullName evidence="3">Secreted protein</fullName>
    </submittedName>
</protein>
<evidence type="ECO:0000256" key="2">
    <source>
        <dbReference type="SAM" id="SignalP"/>
    </source>
</evidence>
<dbReference type="SUPFAM" id="SSF55486">
    <property type="entry name" value="Metalloproteases ('zincins'), catalytic domain"/>
    <property type="match status" value="1"/>
</dbReference>
<feature type="region of interest" description="Disordered" evidence="1">
    <location>
        <begin position="23"/>
        <end position="105"/>
    </location>
</feature>
<feature type="compositionally biased region" description="Gly residues" evidence="1">
    <location>
        <begin position="38"/>
        <end position="105"/>
    </location>
</feature>
<dbReference type="EMBL" id="AM746676">
    <property type="protein sequence ID" value="CAN95335.1"/>
    <property type="molecule type" value="Genomic_DNA"/>
</dbReference>
<dbReference type="RefSeq" id="WP_012237803.1">
    <property type="nucleotide sequence ID" value="NC_010162.1"/>
</dbReference>